<dbReference type="AlphaFoldDB" id="A0A829H2W3"/>
<organism evidence="1 2">
    <name type="scientific">Lacticaseibacillus paracasei subsp. paracasei Lpp41</name>
    <dbReference type="NCBI Taxonomy" id="1256208"/>
    <lineage>
        <taxon>Bacteria</taxon>
        <taxon>Bacillati</taxon>
        <taxon>Bacillota</taxon>
        <taxon>Bacilli</taxon>
        <taxon>Lactobacillales</taxon>
        <taxon>Lactobacillaceae</taxon>
        <taxon>Lacticaseibacillus</taxon>
    </lineage>
</organism>
<comment type="caution">
    <text evidence="1">The sequence shown here is derived from an EMBL/GenBank/DDBJ whole genome shotgun (WGS) entry which is preliminary data.</text>
</comment>
<sequence length="67" mass="7534">MLINMDKGSYSLNTDNVEALGHYSGVRHGEKAYFADVVSGNRWSMTKKDHDRIVAAMSNKEVTDDEQ</sequence>
<gene>
    <name evidence="1" type="ORF">Lpp41_15411</name>
</gene>
<accession>A0A829H2W3</accession>
<reference evidence="1 2" key="1">
    <citation type="journal article" date="2013" name="PLoS ONE">
        <title>Lactobacillus paracasei comparative genomics: towards species pan-genome definition and exploitation of diversity.</title>
        <authorList>
            <person name="Smokvina T."/>
            <person name="Wels M."/>
            <person name="Polka J."/>
            <person name="Chervaux C."/>
            <person name="Brisse S."/>
            <person name="Boekhorst J."/>
            <person name="van Hylckama Vlieg J.E."/>
            <person name="Siezen R.J."/>
        </authorList>
    </citation>
    <scope>NUCLEOTIDE SEQUENCE [LARGE SCALE GENOMIC DNA]</scope>
    <source>
        <strain evidence="1 2">Lpp41</strain>
    </source>
</reference>
<proteinExistence type="predicted"/>
<dbReference type="EMBL" id="ANKE01000731">
    <property type="protein sequence ID" value="EPC70209.1"/>
    <property type="molecule type" value="Genomic_DNA"/>
</dbReference>
<evidence type="ECO:0000313" key="2">
    <source>
        <dbReference type="Proteomes" id="UP000014244"/>
    </source>
</evidence>
<protein>
    <submittedName>
        <fullName evidence="1">Uncharacterized protein</fullName>
    </submittedName>
</protein>
<name>A0A829H2W3_LACPA</name>
<dbReference type="Proteomes" id="UP000014244">
    <property type="component" value="Unassembled WGS sequence"/>
</dbReference>
<evidence type="ECO:0000313" key="1">
    <source>
        <dbReference type="EMBL" id="EPC70209.1"/>
    </source>
</evidence>